<evidence type="ECO:0000256" key="2">
    <source>
        <dbReference type="SAM" id="Phobius"/>
    </source>
</evidence>
<proteinExistence type="predicted"/>
<dbReference type="OrthoDB" id="3546297at2759"/>
<evidence type="ECO:0000313" key="5">
    <source>
        <dbReference type="Proteomes" id="UP000800035"/>
    </source>
</evidence>
<keyword evidence="2" id="KW-0472">Membrane</keyword>
<feature type="region of interest" description="Disordered" evidence="1">
    <location>
        <begin position="1"/>
        <end position="22"/>
    </location>
</feature>
<evidence type="ECO:0000313" key="4">
    <source>
        <dbReference type="EMBL" id="KAF1953596.1"/>
    </source>
</evidence>
<protein>
    <recommendedName>
        <fullName evidence="3">DUF6594 domain-containing protein</fullName>
    </recommendedName>
</protein>
<feature type="domain" description="DUF6594" evidence="3">
    <location>
        <begin position="110"/>
        <end position="265"/>
    </location>
</feature>
<keyword evidence="2" id="KW-0812">Transmembrane</keyword>
<evidence type="ECO:0000259" key="3">
    <source>
        <dbReference type="Pfam" id="PF20237"/>
    </source>
</evidence>
<dbReference type="AlphaFoldDB" id="A0A6A5TS85"/>
<keyword evidence="2" id="KW-1133">Transmembrane helix</keyword>
<keyword evidence="5" id="KW-1185">Reference proteome</keyword>
<dbReference type="Proteomes" id="UP000800035">
    <property type="component" value="Unassembled WGS sequence"/>
</dbReference>
<accession>A0A6A5TS85</accession>
<evidence type="ECO:0000256" key="1">
    <source>
        <dbReference type="SAM" id="MobiDB-lite"/>
    </source>
</evidence>
<dbReference type="Pfam" id="PF20237">
    <property type="entry name" value="DUF6594"/>
    <property type="match status" value="1"/>
</dbReference>
<feature type="transmembrane region" description="Helical" evidence="2">
    <location>
        <begin position="197"/>
        <end position="218"/>
    </location>
</feature>
<feature type="transmembrane region" description="Helical" evidence="2">
    <location>
        <begin position="225"/>
        <end position="246"/>
    </location>
</feature>
<name>A0A6A5TS85_9PLEO</name>
<dbReference type="EMBL" id="ML977003">
    <property type="protein sequence ID" value="KAF1953596.1"/>
    <property type="molecule type" value="Genomic_DNA"/>
</dbReference>
<sequence length="272" mass="30739">MMPVANANADIEMQRSSRAGSRTQDDYRTLFEAAIQSEVIYTDDLENTTLPLKERLKFLNRKPERSDRAVKVNLAALQRITLHRLQRQLLQKLSAITHNGFSVSMDEGRLDEIKDIMTKYCQAVRDWDLMVEYQVQAGKKLSQDLFLLSSEEIMSHATMADAGFDLDDYPNRDPRKQPDLYPPQRRYVNRDRSIEAFWKRLVIALFGGITLVGPMLIMELHKDQATALATTSVAVILFAICIATFSNARPEIIVSAVAAYAAVLVVFVGANQ</sequence>
<feature type="transmembrane region" description="Helical" evidence="2">
    <location>
        <begin position="252"/>
        <end position="270"/>
    </location>
</feature>
<organism evidence="4 5">
    <name type="scientific">Byssothecium circinans</name>
    <dbReference type="NCBI Taxonomy" id="147558"/>
    <lineage>
        <taxon>Eukaryota</taxon>
        <taxon>Fungi</taxon>
        <taxon>Dikarya</taxon>
        <taxon>Ascomycota</taxon>
        <taxon>Pezizomycotina</taxon>
        <taxon>Dothideomycetes</taxon>
        <taxon>Pleosporomycetidae</taxon>
        <taxon>Pleosporales</taxon>
        <taxon>Massarineae</taxon>
        <taxon>Massarinaceae</taxon>
        <taxon>Byssothecium</taxon>
    </lineage>
</organism>
<reference evidence="4" key="1">
    <citation type="journal article" date="2020" name="Stud. Mycol.">
        <title>101 Dothideomycetes genomes: a test case for predicting lifestyles and emergence of pathogens.</title>
        <authorList>
            <person name="Haridas S."/>
            <person name="Albert R."/>
            <person name="Binder M."/>
            <person name="Bloem J."/>
            <person name="Labutti K."/>
            <person name="Salamov A."/>
            <person name="Andreopoulos B."/>
            <person name="Baker S."/>
            <person name="Barry K."/>
            <person name="Bills G."/>
            <person name="Bluhm B."/>
            <person name="Cannon C."/>
            <person name="Castanera R."/>
            <person name="Culley D."/>
            <person name="Daum C."/>
            <person name="Ezra D."/>
            <person name="Gonzalez J."/>
            <person name="Henrissat B."/>
            <person name="Kuo A."/>
            <person name="Liang C."/>
            <person name="Lipzen A."/>
            <person name="Lutzoni F."/>
            <person name="Magnuson J."/>
            <person name="Mondo S."/>
            <person name="Nolan M."/>
            <person name="Ohm R."/>
            <person name="Pangilinan J."/>
            <person name="Park H.-J."/>
            <person name="Ramirez L."/>
            <person name="Alfaro M."/>
            <person name="Sun H."/>
            <person name="Tritt A."/>
            <person name="Yoshinaga Y."/>
            <person name="Zwiers L.-H."/>
            <person name="Turgeon B."/>
            <person name="Goodwin S."/>
            <person name="Spatafora J."/>
            <person name="Crous P."/>
            <person name="Grigoriev I."/>
        </authorList>
    </citation>
    <scope>NUCLEOTIDE SEQUENCE</scope>
    <source>
        <strain evidence="4">CBS 675.92</strain>
    </source>
</reference>
<dbReference type="InterPro" id="IPR046529">
    <property type="entry name" value="DUF6594"/>
</dbReference>
<gene>
    <name evidence="4" type="ORF">CC80DRAFT_537459</name>
</gene>